<evidence type="ECO:0000256" key="9">
    <source>
        <dbReference type="ARBA" id="ARBA00023014"/>
    </source>
</evidence>
<dbReference type="SMART" id="SM01008">
    <property type="entry name" value="Ald_Xan_dh_C"/>
    <property type="match status" value="1"/>
</dbReference>
<evidence type="ECO:0000256" key="8">
    <source>
        <dbReference type="ARBA" id="ARBA00023004"/>
    </source>
</evidence>
<evidence type="ECO:0000256" key="10">
    <source>
        <dbReference type="ARBA" id="ARBA00034078"/>
    </source>
</evidence>
<evidence type="ECO:0000256" key="11">
    <source>
        <dbReference type="ARBA" id="ARBA00053029"/>
    </source>
</evidence>
<comment type="similarity">
    <text evidence="3">Belongs to the xanthine dehydrogenase family.</text>
</comment>
<evidence type="ECO:0000256" key="4">
    <source>
        <dbReference type="ARBA" id="ARBA00022505"/>
    </source>
</evidence>
<dbReference type="HOGENOM" id="CLU_001681_4_1_4"/>
<comment type="cofactor">
    <cofactor evidence="2">
        <name>FAD</name>
        <dbReference type="ChEBI" id="CHEBI:57692"/>
    </cofactor>
</comment>
<dbReference type="SUPFAM" id="SSF56003">
    <property type="entry name" value="Molybdenum cofactor-binding domain"/>
    <property type="match status" value="1"/>
</dbReference>
<dbReference type="PANTHER" id="PTHR11908">
    <property type="entry name" value="XANTHINE DEHYDROGENASE"/>
    <property type="match status" value="1"/>
</dbReference>
<evidence type="ECO:0000256" key="3">
    <source>
        <dbReference type="ARBA" id="ARBA00006849"/>
    </source>
</evidence>
<dbReference type="GO" id="GO:0004854">
    <property type="term" value="F:xanthine dehydrogenase activity"/>
    <property type="evidence" value="ECO:0007669"/>
    <property type="project" value="UniProtKB-EC"/>
</dbReference>
<evidence type="ECO:0000256" key="7">
    <source>
        <dbReference type="ARBA" id="ARBA00023002"/>
    </source>
</evidence>
<dbReference type="STRING" id="640512.BC1003_2639"/>
<keyword evidence="9" id="KW-0411">Iron-sulfur</keyword>
<accession>E1T6D4</accession>
<dbReference type="NCBIfam" id="TIGR02965">
    <property type="entry name" value="xanthine_xdhB"/>
    <property type="match status" value="1"/>
</dbReference>
<comment type="cofactor">
    <cofactor evidence="11">
        <name>Mo-molybdopterin cytosine dinucleotide</name>
        <dbReference type="ChEBI" id="CHEBI:71308"/>
    </cofactor>
</comment>
<dbReference type="PANTHER" id="PTHR11908:SF132">
    <property type="entry name" value="ALDEHYDE OXIDASE 1-RELATED"/>
    <property type="match status" value="1"/>
</dbReference>
<gene>
    <name evidence="13" type="ordered locus">BC1003_2639</name>
</gene>
<dbReference type="GO" id="GO:0030151">
    <property type="term" value="F:molybdenum ion binding"/>
    <property type="evidence" value="ECO:0007669"/>
    <property type="project" value="InterPro"/>
</dbReference>
<dbReference type="GO" id="GO:0005506">
    <property type="term" value="F:iron ion binding"/>
    <property type="evidence" value="ECO:0007669"/>
    <property type="project" value="InterPro"/>
</dbReference>
<keyword evidence="5" id="KW-0001">2Fe-2S</keyword>
<dbReference type="EC" id="1.17.1.4" evidence="13"/>
<keyword evidence="8" id="KW-0408">Iron</keyword>
<name>E1T6D4_BURSG</name>
<evidence type="ECO:0000313" key="13">
    <source>
        <dbReference type="EMBL" id="ADN58592.1"/>
    </source>
</evidence>
<comment type="cofactor">
    <cofactor evidence="1">
        <name>Mo-molybdopterin</name>
        <dbReference type="ChEBI" id="CHEBI:71302"/>
    </cofactor>
</comment>
<dbReference type="AlphaFoldDB" id="E1T6D4"/>
<keyword evidence="6" id="KW-0479">Metal-binding</keyword>
<dbReference type="Pfam" id="PF01315">
    <property type="entry name" value="Ald_Xan_dh_C"/>
    <property type="match status" value="1"/>
</dbReference>
<keyword evidence="7 13" id="KW-0560">Oxidoreductase</keyword>
<dbReference type="SUPFAM" id="SSF54665">
    <property type="entry name" value="CO dehydrogenase molybdoprotein N-domain-like"/>
    <property type="match status" value="1"/>
</dbReference>
<dbReference type="FunFam" id="3.30.365.10:FF:000001">
    <property type="entry name" value="Xanthine dehydrogenase oxidase"/>
    <property type="match status" value="1"/>
</dbReference>
<dbReference type="Pfam" id="PF02738">
    <property type="entry name" value="MoCoBD_1"/>
    <property type="match status" value="1"/>
</dbReference>
<evidence type="ECO:0000256" key="2">
    <source>
        <dbReference type="ARBA" id="ARBA00001974"/>
    </source>
</evidence>
<dbReference type="KEGG" id="bgf:BC1003_2639"/>
<dbReference type="Gene3D" id="3.30.365.10">
    <property type="entry name" value="Aldehyde oxidase/xanthine dehydrogenase, molybdopterin binding domain"/>
    <property type="match status" value="4"/>
</dbReference>
<dbReference type="InterPro" id="IPR000674">
    <property type="entry name" value="Ald_Oxase/Xan_DH_a/b"/>
</dbReference>
<dbReference type="InterPro" id="IPR036856">
    <property type="entry name" value="Ald_Oxase/Xan_DH_a/b_sf"/>
</dbReference>
<dbReference type="OrthoDB" id="9758509at2"/>
<dbReference type="InterPro" id="IPR014309">
    <property type="entry name" value="Xanthine_DH_Mopterin-bd_su"/>
</dbReference>
<dbReference type="Gene3D" id="3.90.1170.50">
    <property type="entry name" value="Aldehyde oxidase/xanthine dehydrogenase, a/b hammerhead"/>
    <property type="match status" value="1"/>
</dbReference>
<evidence type="ECO:0000259" key="12">
    <source>
        <dbReference type="SMART" id="SM01008"/>
    </source>
</evidence>
<evidence type="ECO:0000256" key="5">
    <source>
        <dbReference type="ARBA" id="ARBA00022714"/>
    </source>
</evidence>
<dbReference type="FunFam" id="3.30.365.10:FF:000002">
    <property type="entry name" value="Xanthine dehydrogenase oxidase"/>
    <property type="match status" value="1"/>
</dbReference>
<dbReference type="InterPro" id="IPR037165">
    <property type="entry name" value="AldOxase/xan_DH_Mopterin-bd_sf"/>
</dbReference>
<evidence type="ECO:0000256" key="6">
    <source>
        <dbReference type="ARBA" id="ARBA00022723"/>
    </source>
</evidence>
<comment type="cofactor">
    <cofactor evidence="10">
        <name>[2Fe-2S] cluster</name>
        <dbReference type="ChEBI" id="CHEBI:190135"/>
    </cofactor>
</comment>
<proteinExistence type="inferred from homology"/>
<protein>
    <submittedName>
        <fullName evidence="13">Xanthine dehydrogenase, molybdopterin binding subunit</fullName>
        <ecNumber evidence="13">1.17.1.4</ecNumber>
    </submittedName>
</protein>
<dbReference type="InterPro" id="IPR008274">
    <property type="entry name" value="AldOxase/xan_DH_MoCoBD1"/>
</dbReference>
<dbReference type="InterPro" id="IPR046867">
    <property type="entry name" value="AldOxase/xan_DH_MoCoBD2"/>
</dbReference>
<reference evidence="13" key="1">
    <citation type="submission" date="2010-09" db="EMBL/GenBank/DDBJ databases">
        <title>Complete sequence of chromosome1 of Burkholderia sp. CCGE1003.</title>
        <authorList>
            <consortium name="US DOE Joint Genome Institute"/>
            <person name="Lucas S."/>
            <person name="Copeland A."/>
            <person name="Lapidus A."/>
            <person name="Cheng J.-F."/>
            <person name="Bruce D."/>
            <person name="Goodwin L."/>
            <person name="Pitluck S."/>
            <person name="Daligault H."/>
            <person name="Davenport K."/>
            <person name="Detter J.C."/>
            <person name="Han C."/>
            <person name="Tapia R."/>
            <person name="Land M."/>
            <person name="Hauser L."/>
            <person name="Jeffries C."/>
            <person name="Kyrpides N."/>
            <person name="Ivanova N."/>
            <person name="Ovchinnikova G."/>
            <person name="Martinez-Romero E."/>
            <person name="Rogel M.A."/>
            <person name="Auchtung J."/>
            <person name="Tiedje J.M."/>
            <person name="Woyke T."/>
        </authorList>
    </citation>
    <scope>NUCLEOTIDE SEQUENCE</scope>
    <source>
        <strain evidence="13">CCGE1003</strain>
    </source>
</reference>
<dbReference type="GO" id="GO:0051537">
    <property type="term" value="F:2 iron, 2 sulfur cluster binding"/>
    <property type="evidence" value="ECO:0007669"/>
    <property type="project" value="UniProtKB-KW"/>
</dbReference>
<dbReference type="Pfam" id="PF20256">
    <property type="entry name" value="MoCoBD_2"/>
    <property type="match status" value="1"/>
</dbReference>
<dbReference type="eggNOG" id="COG4631">
    <property type="taxonomic scope" value="Bacteria"/>
</dbReference>
<dbReference type="InterPro" id="IPR016208">
    <property type="entry name" value="Ald_Oxase/xanthine_DH-like"/>
</dbReference>
<evidence type="ECO:0000256" key="1">
    <source>
        <dbReference type="ARBA" id="ARBA00001924"/>
    </source>
</evidence>
<sequence length="824" mass="87914">MNRTDAFVERAEAPPTDQAASEAAARASDAAIGVALPHESAALHVSGEAAYTDDIAELHGTLHAALGLSRHAHARIVSMDLDAVRRAPGVIAVLTAEDIPGENNCGPVLHDDPILAVDEVLYLGQPVFAVIAQSHELARRAAALARSDDVIRYEPLEAILTPAQAKAARQFVLPPLHLTRGEPAAKIAAAPHRISGTFEVGGQEQFYLESQVAYAVPKEMDGMLVYSSTQHPSEMQQVVAHMLGWPAHNVVCECRRMGGGFGGKESQSALFACVAALAARVLRRPVKLRADRDDDFMITGKRHDAIYEYEAGFDETGRILGARVEIALRAGYSADLSGAVATRAVCHFDNAYYLSDVDIVALCCKTNTQSNTAFRGFGGPQGALVMEVMLDSIARQLNRDPLDVRVANYYGSGERDTTPYGQRVEDNVLAPLTEQLLDSSDYRARREALAAFNAKSPVLKRGLAFSPVKFGISFNVPFLNQAGALVHVYKDGSVLVNHGGTEMGQGLNTKVAQVVANEFGLPLSRVRVSATDTSKIANTSATAASTGSDLNGKAAEDAARTIRARLAELAAQQLGGNADDVRFANGEVSVNGGAMPFEQLVGAAYLARVQLWSDGFYATPKVHWDAKTLTGHPFYYFAYGAAVSEVVIDTLTGEWKLLRADVLHDAGQSINPAIDLGQVEGGFIQGMGWLTTEELWWNREGRLMTHAPSTYKIPAVSDTPAAFNVRLYRNQNAEPTVFRSKAVGEPPLLLPFSVFLAIRDAIAAAVPSAGLSPLAAPPLRAPATPEAILDALDALHALREGNAGDEHAFSSQAATQGSTETAPG</sequence>
<keyword evidence="4" id="KW-0500">Molybdenum</keyword>
<feature type="domain" description="Aldehyde oxidase/xanthine dehydrogenase a/b hammerhead" evidence="12">
    <location>
        <begin position="46"/>
        <end position="157"/>
    </location>
</feature>
<dbReference type="EMBL" id="CP002217">
    <property type="protein sequence ID" value="ADN58592.1"/>
    <property type="molecule type" value="Genomic_DNA"/>
</dbReference>
<organism evidence="13">
    <name type="scientific">Burkholderia sp. (strain CCGE1003)</name>
    <dbReference type="NCBI Taxonomy" id="640512"/>
    <lineage>
        <taxon>Bacteria</taxon>
        <taxon>Pseudomonadati</taxon>
        <taxon>Pseudomonadota</taxon>
        <taxon>Betaproteobacteria</taxon>
        <taxon>Burkholderiales</taxon>
        <taxon>Burkholderiaceae</taxon>
        <taxon>Burkholderia</taxon>
    </lineage>
</organism>